<dbReference type="SUPFAM" id="SSF49764">
    <property type="entry name" value="HSP20-like chaperones"/>
    <property type="match status" value="1"/>
</dbReference>
<dbReference type="PROSITE" id="PS01031">
    <property type="entry name" value="SHSP"/>
    <property type="match status" value="1"/>
</dbReference>
<evidence type="ECO:0000256" key="2">
    <source>
        <dbReference type="RuleBase" id="RU003616"/>
    </source>
</evidence>
<evidence type="ECO:0000256" key="1">
    <source>
        <dbReference type="PROSITE-ProRule" id="PRU00285"/>
    </source>
</evidence>
<organism evidence="4 5">
    <name type="scientific">Pristionchus mayeri</name>
    <dbReference type="NCBI Taxonomy" id="1317129"/>
    <lineage>
        <taxon>Eukaryota</taxon>
        <taxon>Metazoa</taxon>
        <taxon>Ecdysozoa</taxon>
        <taxon>Nematoda</taxon>
        <taxon>Chromadorea</taxon>
        <taxon>Rhabditida</taxon>
        <taxon>Rhabditina</taxon>
        <taxon>Diplogasteromorpha</taxon>
        <taxon>Diplogasteroidea</taxon>
        <taxon>Neodiplogasteridae</taxon>
        <taxon>Pristionchus</taxon>
    </lineage>
</organism>
<comment type="similarity">
    <text evidence="1 2">Belongs to the small heat shock protein (HSP20) family.</text>
</comment>
<dbReference type="GO" id="GO:0042026">
    <property type="term" value="P:protein refolding"/>
    <property type="evidence" value="ECO:0007669"/>
    <property type="project" value="TreeGrafter"/>
</dbReference>
<dbReference type="Proteomes" id="UP001328107">
    <property type="component" value="Unassembled WGS sequence"/>
</dbReference>
<dbReference type="GO" id="GO:0009408">
    <property type="term" value="P:response to heat"/>
    <property type="evidence" value="ECO:0007669"/>
    <property type="project" value="TreeGrafter"/>
</dbReference>
<evidence type="ECO:0000313" key="5">
    <source>
        <dbReference type="Proteomes" id="UP001328107"/>
    </source>
</evidence>
<dbReference type="PRINTS" id="PR00299">
    <property type="entry name" value="ACRYSTALLIN"/>
</dbReference>
<dbReference type="EMBL" id="BTRK01000002">
    <property type="protein sequence ID" value="GMR35758.1"/>
    <property type="molecule type" value="Genomic_DNA"/>
</dbReference>
<evidence type="ECO:0000313" key="4">
    <source>
        <dbReference type="EMBL" id="GMR35758.1"/>
    </source>
</evidence>
<gene>
    <name evidence="4" type="ORF">PMAYCL1PPCAC_05953</name>
</gene>
<dbReference type="InterPro" id="IPR002068">
    <property type="entry name" value="A-crystallin/Hsp20_dom"/>
</dbReference>
<feature type="domain" description="SHSP" evidence="3">
    <location>
        <begin position="2"/>
        <end position="107"/>
    </location>
</feature>
<name>A0AAN4ZC13_9BILA</name>
<dbReference type="AlphaFoldDB" id="A0AAN4ZC13"/>
<proteinExistence type="inferred from homology"/>
<dbReference type="InterPro" id="IPR001436">
    <property type="entry name" value="Alpha-crystallin/sHSP_animal"/>
</dbReference>
<dbReference type="PANTHER" id="PTHR45640">
    <property type="entry name" value="HEAT SHOCK PROTEIN HSP-12.2-RELATED"/>
    <property type="match status" value="1"/>
</dbReference>
<dbReference type="GO" id="GO:0005634">
    <property type="term" value="C:nucleus"/>
    <property type="evidence" value="ECO:0007669"/>
    <property type="project" value="TreeGrafter"/>
</dbReference>
<reference evidence="5" key="1">
    <citation type="submission" date="2022-10" db="EMBL/GenBank/DDBJ databases">
        <title>Genome assembly of Pristionchus species.</title>
        <authorList>
            <person name="Yoshida K."/>
            <person name="Sommer R.J."/>
        </authorList>
    </citation>
    <scope>NUCLEOTIDE SEQUENCE [LARGE SCALE GENOMIC DNA]</scope>
    <source>
        <strain evidence="5">RS5460</strain>
    </source>
</reference>
<accession>A0AAN4ZC13</accession>
<keyword evidence="5" id="KW-1185">Reference proteome</keyword>
<dbReference type="Pfam" id="PF00011">
    <property type="entry name" value="HSP20"/>
    <property type="match status" value="1"/>
</dbReference>
<sequence>WDWPLQTKDGFVKVHNDTEKFEVHLDASHFIPNEIRVKVVDGHIDIHAEHKSKTGPLGDVARSLSRSYKLPEDVNEGAVKSWLSPRGYLVITADKKPHVSNRPRLSL</sequence>
<feature type="non-terminal residue" evidence="4">
    <location>
        <position position="1"/>
    </location>
</feature>
<dbReference type="PANTHER" id="PTHR45640:SF35">
    <property type="entry name" value="HEAT SHOCK PROTEIN HSP-12.2"/>
    <property type="match status" value="1"/>
</dbReference>
<dbReference type="GO" id="GO:0005737">
    <property type="term" value="C:cytoplasm"/>
    <property type="evidence" value="ECO:0007669"/>
    <property type="project" value="TreeGrafter"/>
</dbReference>
<evidence type="ECO:0000259" key="3">
    <source>
        <dbReference type="PROSITE" id="PS01031"/>
    </source>
</evidence>
<protein>
    <recommendedName>
        <fullName evidence="3">SHSP domain-containing protein</fullName>
    </recommendedName>
</protein>
<dbReference type="CDD" id="cd06526">
    <property type="entry name" value="metazoan_ACD"/>
    <property type="match status" value="1"/>
</dbReference>
<comment type="caution">
    <text evidence="4">The sequence shown here is derived from an EMBL/GenBank/DDBJ whole genome shotgun (WGS) entry which is preliminary data.</text>
</comment>
<dbReference type="GO" id="GO:0051082">
    <property type="term" value="F:unfolded protein binding"/>
    <property type="evidence" value="ECO:0007669"/>
    <property type="project" value="TreeGrafter"/>
</dbReference>
<dbReference type="InterPro" id="IPR008978">
    <property type="entry name" value="HSP20-like_chaperone"/>
</dbReference>
<dbReference type="Gene3D" id="2.60.40.790">
    <property type="match status" value="1"/>
</dbReference>
<feature type="non-terminal residue" evidence="4">
    <location>
        <position position="107"/>
    </location>
</feature>